<dbReference type="AlphaFoldDB" id="A0AAJ5BHR9"/>
<name>A0AAJ5BHR9_9GAMM</name>
<dbReference type="Proteomes" id="UP000226420">
    <property type="component" value="Unassembled WGS sequence"/>
</dbReference>
<comment type="caution">
    <text evidence="1">The sequence shown here is derived from an EMBL/GenBank/DDBJ whole genome shotgun (WGS) entry which is preliminary data.</text>
</comment>
<protein>
    <submittedName>
        <fullName evidence="1">Uncharacterized protein</fullName>
    </submittedName>
</protein>
<gene>
    <name evidence="1" type="ORF">SAMN02745723_107126</name>
</gene>
<evidence type="ECO:0000313" key="2">
    <source>
        <dbReference type="Proteomes" id="UP000226420"/>
    </source>
</evidence>
<accession>A0AAJ5BHR9</accession>
<sequence>MNIIFCHAIHQILGEIVILTDKADEGFRCDERISLPFAFREFQPESYSRYTDRQ</sequence>
<organism evidence="1 2">
    <name type="scientific">Pragia fontium DSM 5563 = ATCC 49100</name>
    <dbReference type="NCBI Taxonomy" id="1122977"/>
    <lineage>
        <taxon>Bacteria</taxon>
        <taxon>Pseudomonadati</taxon>
        <taxon>Pseudomonadota</taxon>
        <taxon>Gammaproteobacteria</taxon>
        <taxon>Enterobacterales</taxon>
        <taxon>Budviciaceae</taxon>
        <taxon>Pragia</taxon>
    </lineage>
</organism>
<reference evidence="1 2" key="1">
    <citation type="submission" date="2016-10" db="EMBL/GenBank/DDBJ databases">
        <authorList>
            <person name="Varghese N."/>
            <person name="Submissions S."/>
        </authorList>
    </citation>
    <scope>NUCLEOTIDE SEQUENCE [LARGE SCALE GENOMIC DNA]</scope>
    <source>
        <strain evidence="1 2">DSM 5563</strain>
    </source>
</reference>
<dbReference type="EMBL" id="FOLW01000007">
    <property type="protein sequence ID" value="SFD06181.1"/>
    <property type="molecule type" value="Genomic_DNA"/>
</dbReference>
<evidence type="ECO:0000313" key="1">
    <source>
        <dbReference type="EMBL" id="SFD06181.1"/>
    </source>
</evidence>
<proteinExistence type="predicted"/>